<dbReference type="PANTHER" id="PTHR14949">
    <property type="entry name" value="EGF-LIKE-DOMAIN, MULTIPLE 7, 8"/>
    <property type="match status" value="1"/>
</dbReference>
<dbReference type="RefSeq" id="XP_012946827.1">
    <property type="nucleotide sequence ID" value="XM_013091373.2"/>
</dbReference>
<evidence type="ECO:0000259" key="6">
    <source>
        <dbReference type="PROSITE" id="PS50948"/>
    </source>
</evidence>
<proteinExistence type="predicted"/>
<sequence>MRGPRPSTCHGVCLLVILLVSGGHAACNSNATSQLTPTSKPEISSSSLRQDLSPDCVRLNSCTDVPLGGWCPKPDQSVNWLEVNFPSVVNLTCLTLQVPFTPDSDNVPTVTQFRVLYENGTDQYGSLTTYATDTGAEVIDANYGNETGTFELELGFVLARRIRVEVVNYTIAPCLRLDVQGFIVDQVPLVPTEPTVSIDFTSVNDMSLKCEIKDPEIYNLQHFVTWFRDGAPVLSELLISGERISSLNVTGRDFSSQQQHYCEIRSCYEPFCSDGENGTYSSKSKSNIYVPGMQIVNGESTLALSEGEVKTVRLVFSAPPALLCVIGGLGPDCKVLAAATVQDDSPLRCSGNQRVLPQLLFPHVEGSNARYSASQCSLPIGTGDWEIERSIPVTPNSGAGLDGVYRSTITLAYSLDGNFNTNNAQSLQLNSTFTGRQAVCESLSITHVKTFDDKRYENYVQGEFVLYQHTTLPFEIRTFWKDCENANNGAQRARCQCGVAARIGDDVILLTRCMGEDRMVPKLFTGKTPAEKFYARSYYDGMRYEITMPTGGRLVAEETYQGSMNVWYYAGLADFNSTSGLCGTYDSDNTNDISTTRSGVVTANIDEFATSWRVDPADSYYNGRCATGHTAESGPLQAFSQCLSTDSVGSVDIIDSYLTCYMFQEFDLGADVTSFLKATQTSPGNCVEGDNLGNVFSYDSTTDSSDKPSSYPVNWDENTAREECERTVNTSAVAEKCPTSLLSEEDIANCMSDIKLTGDSGWSRTSIELLKERCRNVYGQAGPPNAVLNVMCPQDCSSQGRCTQGSCACSPDFGGADCSYNTSVAPQIQQLVPAQCNILVDTCDSVIIFGDGFLNTADLACYIQSIEVTASNFTTVMGITEASKTTFVSSNQVRCNLPSAGNYLIFVANRNDLKSNGVPFITLNPACFDCTENTTCMQKSNKCFINDVCYDDLEQNAQNNTLLCNATNNPLQWSMKLNPCPGSEPEWESGIPTDTALVFHNDETVSNVSSVQECRNLCLENVQLPCQSVEYDSKRQDCHMSKTTRKSASDYMLPVNGFTHDEWVCKNDRCEGQAVQWTEQADTVSGTNIEILNDVWTISNCRRQCQENVQCEGINFLSLRGVCILTSINSGKEPEAAPGWIHETFACRNDSDSSGSSNAVTMASVVANFAGPGNDEFRCDFPLISEGSSGLQYDVLWAVDGTWIYESTRPNSTYLPEEFNELRYGTTLQCAVSVCEAHRCEDTRGPLTTSTVYRVEIKVENVKDLVIRESEIGDPVTVRATAPPYVLCRGKIEADTDDCQIDIKLSTVNIGSDPLCPNATSVPQVSFLITKDSREQPACSLSFLNSDWQSTYTVSAKAVADQLYDGDHVINQTISIDYVVGNKINGTELFQAVQITVVDMDSQALCMSVNDPHITTFDGRLFHNFFEGEFVLYRHKTQPYEVRAFYRKCAGGRASCNCAVAIRAGDDVILIDKCGPVDSGANSFYPMTTKMFRKGTLTPGFRVLSQYEGREYKVVFPSGTILRVERSSIKSYHYINVWLKPSPSDYGQTEGNVS</sequence>
<keyword evidence="1 3" id="KW-0732">Signal</keyword>
<dbReference type="InterPro" id="IPR007110">
    <property type="entry name" value="Ig-like_dom"/>
</dbReference>
<keyword evidence="8" id="KW-1185">Reference proteome</keyword>
<accession>A0ABM1AFU9</accession>
<dbReference type="CDD" id="cd01099">
    <property type="entry name" value="PAN_AP_HGF"/>
    <property type="match status" value="1"/>
</dbReference>
<evidence type="ECO:0000259" key="5">
    <source>
        <dbReference type="PROSITE" id="PS50835"/>
    </source>
</evidence>
<feature type="domain" description="Apple" evidence="6">
    <location>
        <begin position="980"/>
        <end position="1065"/>
    </location>
</feature>
<feature type="domain" description="VWFD" evidence="7">
    <location>
        <begin position="438"/>
        <end position="626"/>
    </location>
</feature>
<dbReference type="Pfam" id="PF00024">
    <property type="entry name" value="PAN_1"/>
    <property type="match status" value="2"/>
</dbReference>
<dbReference type="Gene3D" id="2.60.120.260">
    <property type="entry name" value="Galactose-binding domain-like"/>
    <property type="match status" value="2"/>
</dbReference>
<dbReference type="SUPFAM" id="SSF49785">
    <property type="entry name" value="Galactose-binding domain-like"/>
    <property type="match status" value="1"/>
</dbReference>
<evidence type="ECO:0000256" key="2">
    <source>
        <dbReference type="ARBA" id="ARBA00023157"/>
    </source>
</evidence>
<dbReference type="InterPro" id="IPR003609">
    <property type="entry name" value="Pan_app"/>
</dbReference>
<dbReference type="PROSITE" id="PS50948">
    <property type="entry name" value="PAN"/>
    <property type="match status" value="2"/>
</dbReference>
<evidence type="ECO:0000313" key="8">
    <source>
        <dbReference type="Proteomes" id="UP000694888"/>
    </source>
</evidence>
<dbReference type="PROSITE" id="PS50835">
    <property type="entry name" value="IG_LIKE"/>
    <property type="match status" value="1"/>
</dbReference>
<gene>
    <name evidence="9" type="primary">LOC101855535</name>
</gene>
<dbReference type="Pfam" id="PF23106">
    <property type="entry name" value="EGF_Teneurin"/>
    <property type="match status" value="1"/>
</dbReference>
<dbReference type="GeneID" id="118477191"/>
<dbReference type="InterPro" id="IPR001846">
    <property type="entry name" value="VWF_type-D"/>
</dbReference>
<dbReference type="InterPro" id="IPR008979">
    <property type="entry name" value="Galactose-bd-like_sf"/>
</dbReference>
<feature type="domain" description="F5/8 type C" evidence="4">
    <location>
        <begin position="27"/>
        <end position="182"/>
    </location>
</feature>
<dbReference type="Gene3D" id="3.50.4.10">
    <property type="entry name" value="Hepatocyte Growth Factor"/>
    <property type="match status" value="1"/>
</dbReference>
<dbReference type="PANTHER" id="PTHR14949:SF54">
    <property type="entry name" value="VWFD DOMAIN-CONTAINING PROTEIN"/>
    <property type="match status" value="1"/>
</dbReference>
<feature type="signal peptide" evidence="3">
    <location>
        <begin position="1"/>
        <end position="25"/>
    </location>
</feature>
<dbReference type="Proteomes" id="UP000694888">
    <property type="component" value="Unplaced"/>
</dbReference>
<dbReference type="Pfam" id="PF00094">
    <property type="entry name" value="VWD"/>
    <property type="match status" value="1"/>
</dbReference>
<dbReference type="SMART" id="SM00473">
    <property type="entry name" value="PAN_AP"/>
    <property type="match status" value="1"/>
</dbReference>
<dbReference type="InterPro" id="IPR058727">
    <property type="entry name" value="Helical_Vwde"/>
</dbReference>
<dbReference type="Pfam" id="PF26129">
    <property type="entry name" value="Vwde"/>
    <property type="match status" value="1"/>
</dbReference>
<feature type="domain" description="Ig-like" evidence="5">
    <location>
        <begin position="188"/>
        <end position="286"/>
    </location>
</feature>
<dbReference type="PROSITE" id="PS51233">
    <property type="entry name" value="VWFD"/>
    <property type="match status" value="2"/>
</dbReference>
<keyword evidence="2" id="KW-1015">Disulfide bond</keyword>
<feature type="domain" description="Apple" evidence="6">
    <location>
        <begin position="1070"/>
        <end position="1147"/>
    </location>
</feature>
<evidence type="ECO:0000256" key="1">
    <source>
        <dbReference type="ARBA" id="ARBA00022729"/>
    </source>
</evidence>
<organism evidence="8 9">
    <name type="scientific">Aplysia californica</name>
    <name type="common">California sea hare</name>
    <dbReference type="NCBI Taxonomy" id="6500"/>
    <lineage>
        <taxon>Eukaryota</taxon>
        <taxon>Metazoa</taxon>
        <taxon>Spiralia</taxon>
        <taxon>Lophotrochozoa</taxon>
        <taxon>Mollusca</taxon>
        <taxon>Gastropoda</taxon>
        <taxon>Heterobranchia</taxon>
        <taxon>Euthyneura</taxon>
        <taxon>Tectipleura</taxon>
        <taxon>Aplysiida</taxon>
        <taxon>Aplysioidea</taxon>
        <taxon>Aplysiidae</taxon>
        <taxon>Aplysia</taxon>
    </lineage>
</organism>
<name>A0ABM1AFU9_APLCA</name>
<feature type="chain" id="PRO_5046334827" evidence="3">
    <location>
        <begin position="26"/>
        <end position="1554"/>
    </location>
</feature>
<feature type="domain" description="VWFD" evidence="7">
    <location>
        <begin position="1404"/>
        <end position="1554"/>
    </location>
</feature>
<dbReference type="InterPro" id="IPR050969">
    <property type="entry name" value="Dev_Signal_Modulators"/>
</dbReference>
<evidence type="ECO:0000259" key="4">
    <source>
        <dbReference type="PROSITE" id="PS50022"/>
    </source>
</evidence>
<reference evidence="9" key="1">
    <citation type="submission" date="2025-08" db="UniProtKB">
        <authorList>
            <consortium name="RefSeq"/>
        </authorList>
    </citation>
    <scope>IDENTIFICATION</scope>
</reference>
<dbReference type="PROSITE" id="PS50022">
    <property type="entry name" value="FA58C_3"/>
    <property type="match status" value="1"/>
</dbReference>
<evidence type="ECO:0000313" key="9">
    <source>
        <dbReference type="RefSeq" id="XP_012946827.1"/>
    </source>
</evidence>
<dbReference type="InterPro" id="IPR000421">
    <property type="entry name" value="FA58C"/>
</dbReference>
<dbReference type="SUPFAM" id="SSF57414">
    <property type="entry name" value="Hairpin loop containing domain-like"/>
    <property type="match status" value="1"/>
</dbReference>
<evidence type="ECO:0000259" key="7">
    <source>
        <dbReference type="PROSITE" id="PS51233"/>
    </source>
</evidence>
<evidence type="ECO:0000256" key="3">
    <source>
        <dbReference type="SAM" id="SignalP"/>
    </source>
</evidence>
<protein>
    <submittedName>
        <fullName evidence="9">Uncharacterized protein LOC101855535</fullName>
    </submittedName>
</protein>